<feature type="domain" description="HTH crp-type" evidence="4">
    <location>
        <begin position="124"/>
        <end position="197"/>
    </location>
</feature>
<organism evidence="5 6">
    <name type="scientific">Amazonocrinis nigriterrae CENA67</name>
    <dbReference type="NCBI Taxonomy" id="2794033"/>
    <lineage>
        <taxon>Bacteria</taxon>
        <taxon>Bacillati</taxon>
        <taxon>Cyanobacteriota</taxon>
        <taxon>Cyanophyceae</taxon>
        <taxon>Nostocales</taxon>
        <taxon>Nostocaceae</taxon>
        <taxon>Amazonocrinis</taxon>
        <taxon>Amazonocrinis nigriterrae</taxon>
    </lineage>
</organism>
<keyword evidence="1" id="KW-0805">Transcription regulation</keyword>
<keyword evidence="6" id="KW-1185">Reference proteome</keyword>
<dbReference type="Gene3D" id="1.10.10.10">
    <property type="entry name" value="Winged helix-like DNA-binding domain superfamily/Winged helix DNA-binding domain"/>
    <property type="match status" value="1"/>
</dbReference>
<comment type="caution">
    <text evidence="5">The sequence shown here is derived from an EMBL/GenBank/DDBJ whole genome shotgun (WGS) entry which is preliminary data.</text>
</comment>
<evidence type="ECO:0000256" key="2">
    <source>
        <dbReference type="ARBA" id="ARBA00023125"/>
    </source>
</evidence>
<dbReference type="InterPro" id="IPR018490">
    <property type="entry name" value="cNMP-bd_dom_sf"/>
</dbReference>
<dbReference type="GO" id="GO:0006355">
    <property type="term" value="P:regulation of DNA-templated transcription"/>
    <property type="evidence" value="ECO:0007669"/>
    <property type="project" value="InterPro"/>
</dbReference>
<evidence type="ECO:0000313" key="6">
    <source>
        <dbReference type="Proteomes" id="UP000632766"/>
    </source>
</evidence>
<dbReference type="SUPFAM" id="SSF51206">
    <property type="entry name" value="cAMP-binding domain-like"/>
    <property type="match status" value="1"/>
</dbReference>
<gene>
    <name evidence="5" type="ORF">I8748_03215</name>
</gene>
<evidence type="ECO:0000259" key="4">
    <source>
        <dbReference type="PROSITE" id="PS51063"/>
    </source>
</evidence>
<dbReference type="PRINTS" id="PR00034">
    <property type="entry name" value="HTHCRP"/>
</dbReference>
<dbReference type="Proteomes" id="UP000632766">
    <property type="component" value="Unassembled WGS sequence"/>
</dbReference>
<dbReference type="InterPro" id="IPR012318">
    <property type="entry name" value="HTH_CRP"/>
</dbReference>
<dbReference type="GO" id="GO:0003677">
    <property type="term" value="F:DNA binding"/>
    <property type="evidence" value="ECO:0007669"/>
    <property type="project" value="UniProtKB-KW"/>
</dbReference>
<evidence type="ECO:0000256" key="3">
    <source>
        <dbReference type="ARBA" id="ARBA00023163"/>
    </source>
</evidence>
<dbReference type="SMART" id="SM00419">
    <property type="entry name" value="HTH_CRP"/>
    <property type="match status" value="1"/>
</dbReference>
<dbReference type="EMBL" id="JAECZC010000003">
    <property type="protein sequence ID" value="MBH8561197.1"/>
    <property type="molecule type" value="Genomic_DNA"/>
</dbReference>
<protein>
    <submittedName>
        <fullName evidence="5">Crp/Fnr family transcriptional regulator</fullName>
    </submittedName>
</protein>
<proteinExistence type="predicted"/>
<dbReference type="PROSITE" id="PS51063">
    <property type="entry name" value="HTH_CRP_2"/>
    <property type="match status" value="1"/>
</dbReference>
<keyword evidence="2" id="KW-0238">DNA-binding</keyword>
<evidence type="ECO:0000313" key="5">
    <source>
        <dbReference type="EMBL" id="MBH8561197.1"/>
    </source>
</evidence>
<dbReference type="InterPro" id="IPR036388">
    <property type="entry name" value="WH-like_DNA-bd_sf"/>
</dbReference>
<reference evidence="5 6" key="1">
    <citation type="journal article" date="2021" name="Int. J. Syst. Evol. Microbiol.">
        <title>Amazonocrinis nigriterrae gen. nov., sp. nov., Atlanticothrix silvestris gen. nov., sp. nov. and Dendronalium phyllosphericum gen. nov., sp. nov., nostocacean cyanobacteria from Brazilian environments.</title>
        <authorList>
            <person name="Alvarenga D.O."/>
            <person name="Andreote A.P.D."/>
            <person name="Branco L.H.Z."/>
            <person name="Delbaje E."/>
            <person name="Cruz R.B."/>
            <person name="Varani A.M."/>
            <person name="Fiore M.F."/>
        </authorList>
    </citation>
    <scope>NUCLEOTIDE SEQUENCE [LARGE SCALE GENOMIC DNA]</scope>
    <source>
        <strain evidence="5 6">CENA67</strain>
    </source>
</reference>
<dbReference type="RefSeq" id="WP_198123228.1">
    <property type="nucleotide sequence ID" value="NZ_JAECZC010000003.1"/>
</dbReference>
<dbReference type="SUPFAM" id="SSF46785">
    <property type="entry name" value="Winged helix' DNA-binding domain"/>
    <property type="match status" value="1"/>
</dbReference>
<dbReference type="Pfam" id="PF13545">
    <property type="entry name" value="HTH_Crp_2"/>
    <property type="match status" value="1"/>
</dbReference>
<evidence type="ECO:0000256" key="1">
    <source>
        <dbReference type="ARBA" id="ARBA00023015"/>
    </source>
</evidence>
<name>A0A8J7HPX5_9NOST</name>
<accession>A0A8J7HPX5</accession>
<keyword evidence="3" id="KW-0804">Transcription</keyword>
<dbReference type="InterPro" id="IPR036390">
    <property type="entry name" value="WH_DNA-bd_sf"/>
</dbReference>
<dbReference type="AlphaFoldDB" id="A0A8J7HPX5"/>
<sequence>MSSTTLIPNSSTTSNNSTLLEELPQQLFSRREIIPSRMDVLWRIDRGAVRTLTWSEEGTFITLGYWGIGDLIGYPLTKVQPYQIECLTSVEVSIIPAHIWYLQTSALLSHIQQSEELLTIVNRKPISLRLWQFLGWLSEKFGRNVEQGKLIELNLTHQEISEVLNTTRVTVTRLLQQFEEQGALLRYKRRIILRYPNKLARN</sequence>